<evidence type="ECO:0000256" key="14">
    <source>
        <dbReference type="SAM" id="Phobius"/>
    </source>
</evidence>
<dbReference type="Pfam" id="PF00059">
    <property type="entry name" value="Lectin_C"/>
    <property type="match status" value="1"/>
</dbReference>
<evidence type="ECO:0000313" key="16">
    <source>
        <dbReference type="EMBL" id="PNI98611.1"/>
    </source>
</evidence>
<comment type="subcellular location">
    <subcellularLocation>
        <location evidence="1">Membrane</location>
        <topology evidence="1">Single-pass type II membrane protein</topology>
    </subcellularLocation>
</comment>
<evidence type="ECO:0000256" key="11">
    <source>
        <dbReference type="ARBA" id="ARBA00023180"/>
    </source>
</evidence>
<comment type="subunit">
    <text evidence="2">Homodimer.</text>
</comment>
<dbReference type="CDD" id="cd03593">
    <property type="entry name" value="CLECT_NK_receptors_like"/>
    <property type="match status" value="1"/>
</dbReference>
<dbReference type="SUPFAM" id="SSF56436">
    <property type="entry name" value="C-type lectin-like"/>
    <property type="match status" value="1"/>
</dbReference>
<comment type="function">
    <text evidence="12">Functions as an endocytic receptor on a small subset of myeloid cells specialized for the uptake and processing of material from dead cells. Recognizes filamentous form of actin in association with particular actin-binding domains of cytoskeletal proteins, including spectrin, exposed when cell membranes are damaged, and mediate the cross-presentation of dead-cell associated antigens in a Syk-dependent manner.</text>
</comment>
<accession>A0A2J8QQR8</accession>
<evidence type="ECO:0000256" key="6">
    <source>
        <dbReference type="ARBA" id="ARBA00022968"/>
    </source>
</evidence>
<dbReference type="GO" id="GO:0030246">
    <property type="term" value="F:carbohydrate binding"/>
    <property type="evidence" value="ECO:0007669"/>
    <property type="project" value="UniProtKB-KW"/>
</dbReference>
<comment type="caution">
    <text evidence="16">The sequence shown here is derived from an EMBL/GenBank/DDBJ whole genome shotgun (WGS) entry which is preliminary data.</text>
</comment>
<evidence type="ECO:0000256" key="8">
    <source>
        <dbReference type="ARBA" id="ARBA00023136"/>
    </source>
</evidence>
<keyword evidence="3" id="KW-0254">Endocytosis</keyword>
<evidence type="ECO:0000256" key="5">
    <source>
        <dbReference type="ARBA" id="ARBA00022734"/>
    </source>
</evidence>
<organism evidence="16 17">
    <name type="scientific">Pan troglodytes</name>
    <name type="common">Chimpanzee</name>
    <dbReference type="NCBI Taxonomy" id="9598"/>
    <lineage>
        <taxon>Eukaryota</taxon>
        <taxon>Metazoa</taxon>
        <taxon>Chordata</taxon>
        <taxon>Craniata</taxon>
        <taxon>Vertebrata</taxon>
        <taxon>Euteleostomi</taxon>
        <taxon>Mammalia</taxon>
        <taxon>Eutheria</taxon>
        <taxon>Euarchontoglires</taxon>
        <taxon>Primates</taxon>
        <taxon>Haplorrhini</taxon>
        <taxon>Catarrhini</taxon>
        <taxon>Hominidae</taxon>
        <taxon>Pan</taxon>
    </lineage>
</organism>
<dbReference type="Proteomes" id="UP000236370">
    <property type="component" value="Unassembled WGS sequence"/>
</dbReference>
<evidence type="ECO:0000313" key="17">
    <source>
        <dbReference type="Proteomes" id="UP000236370"/>
    </source>
</evidence>
<sequence>MHEEEIYTSLQWDSPAPDTYQKCLSSNKCSGACCLVMVISCVFCMGLLTASIFLGVKLLQVSTIAMQQQEKLIQQERALLNFTEWKRSCALQMKYCQAFMQNSLSSAHNSSPCPNSWIQNRESCYYVSEIWSIWHTSQENCLKEGSTLLQIESKEEMDFITGSLRKIKGSYDYWVGLSQDGHSGRWLWQDGSSPSPGLLPVERSQSANQVCGYMKSNSLLSSNCSTWKYFICEKYALRSSV</sequence>
<dbReference type="GO" id="GO:0016020">
    <property type="term" value="C:membrane"/>
    <property type="evidence" value="ECO:0007669"/>
    <property type="project" value="UniProtKB-SubCell"/>
</dbReference>
<evidence type="ECO:0000256" key="13">
    <source>
        <dbReference type="ARBA" id="ARBA00074639"/>
    </source>
</evidence>
<keyword evidence="9" id="KW-1015">Disulfide bond</keyword>
<proteinExistence type="predicted"/>
<evidence type="ECO:0000256" key="2">
    <source>
        <dbReference type="ARBA" id="ARBA00011738"/>
    </source>
</evidence>
<keyword evidence="11" id="KW-0325">Glycoprotein</keyword>
<dbReference type="Gene3D" id="3.10.100.10">
    <property type="entry name" value="Mannose-Binding Protein A, subunit A"/>
    <property type="match status" value="1"/>
</dbReference>
<dbReference type="PANTHER" id="PTHR47727">
    <property type="entry name" value="C-TYPE LECTIN DOMAIN FAMILY 9 MEMBER A"/>
    <property type="match status" value="1"/>
</dbReference>
<evidence type="ECO:0000256" key="3">
    <source>
        <dbReference type="ARBA" id="ARBA00022583"/>
    </source>
</evidence>
<keyword evidence="7 14" id="KW-1133">Transmembrane helix</keyword>
<dbReference type="PROSITE" id="PS00615">
    <property type="entry name" value="C_TYPE_LECTIN_1"/>
    <property type="match status" value="1"/>
</dbReference>
<dbReference type="InterPro" id="IPR016186">
    <property type="entry name" value="C-type_lectin-like/link_sf"/>
</dbReference>
<feature type="transmembrane region" description="Helical" evidence="14">
    <location>
        <begin position="32"/>
        <end position="56"/>
    </location>
</feature>
<dbReference type="InterPro" id="IPR018378">
    <property type="entry name" value="C-type_lectin_CS"/>
</dbReference>
<dbReference type="PROSITE" id="PS50041">
    <property type="entry name" value="C_TYPE_LECTIN_2"/>
    <property type="match status" value="1"/>
</dbReference>
<dbReference type="SMART" id="SM00034">
    <property type="entry name" value="CLECT"/>
    <property type="match status" value="1"/>
</dbReference>
<dbReference type="STRING" id="9598.ENSPTRP00000043416"/>
<keyword evidence="8 14" id="KW-0472">Membrane</keyword>
<dbReference type="InterPro" id="IPR043315">
    <property type="entry name" value="CLEC9A"/>
</dbReference>
<evidence type="ECO:0000256" key="7">
    <source>
        <dbReference type="ARBA" id="ARBA00022989"/>
    </source>
</evidence>
<keyword evidence="6" id="KW-0735">Signal-anchor</keyword>
<dbReference type="InterPro" id="IPR016187">
    <property type="entry name" value="CTDL_fold"/>
</dbReference>
<evidence type="ECO:0000256" key="1">
    <source>
        <dbReference type="ARBA" id="ARBA00004606"/>
    </source>
</evidence>
<dbReference type="PANTHER" id="PTHR47727:SF1">
    <property type="entry name" value="C-TYPE LECTIN DOMAIN FAMILY 9 MEMBER A"/>
    <property type="match status" value="1"/>
</dbReference>
<keyword evidence="5" id="KW-0430">Lectin</keyword>
<dbReference type="GO" id="GO:0006898">
    <property type="term" value="P:receptor-mediated endocytosis"/>
    <property type="evidence" value="ECO:0007669"/>
    <property type="project" value="InterPro"/>
</dbReference>
<evidence type="ECO:0000259" key="15">
    <source>
        <dbReference type="PROSITE" id="PS50041"/>
    </source>
</evidence>
<reference evidence="16 17" key="1">
    <citation type="submission" date="2017-12" db="EMBL/GenBank/DDBJ databases">
        <title>High-resolution comparative analysis of great ape genomes.</title>
        <authorList>
            <person name="Pollen A."/>
            <person name="Hastie A."/>
            <person name="Hormozdiari F."/>
            <person name="Dougherty M."/>
            <person name="Liu R."/>
            <person name="Chaisson M."/>
            <person name="Hoppe E."/>
            <person name="Hill C."/>
            <person name="Pang A."/>
            <person name="Hillier L."/>
            <person name="Baker C."/>
            <person name="Armstrong J."/>
            <person name="Shendure J."/>
            <person name="Paten B."/>
            <person name="Wilson R."/>
            <person name="Chao H."/>
            <person name="Schneider V."/>
            <person name="Ventura M."/>
            <person name="Kronenberg Z."/>
            <person name="Murali S."/>
            <person name="Gordon D."/>
            <person name="Cantsilieris S."/>
            <person name="Munson K."/>
            <person name="Nelson B."/>
            <person name="Raja A."/>
            <person name="Underwood J."/>
            <person name="Diekhans M."/>
            <person name="Fiddes I."/>
            <person name="Haussler D."/>
            <person name="Eichler E."/>
        </authorList>
    </citation>
    <scope>NUCLEOTIDE SEQUENCE [LARGE SCALE GENOMIC DNA]</scope>
    <source>
        <strain evidence="16">Yerkes chimp pedigree #C0471</strain>
    </source>
</reference>
<dbReference type="InterPro" id="IPR001304">
    <property type="entry name" value="C-type_lectin-like"/>
</dbReference>
<dbReference type="EMBL" id="NBAG03000025">
    <property type="protein sequence ID" value="PNI98611.1"/>
    <property type="molecule type" value="Genomic_DNA"/>
</dbReference>
<evidence type="ECO:0000256" key="4">
    <source>
        <dbReference type="ARBA" id="ARBA00022692"/>
    </source>
</evidence>
<feature type="domain" description="C-type lectin" evidence="15">
    <location>
        <begin position="120"/>
        <end position="233"/>
    </location>
</feature>
<gene>
    <name evidence="16" type="ORF">CK820_G0019315</name>
</gene>
<dbReference type="InterPro" id="IPR033992">
    <property type="entry name" value="NKR-like_CTLD"/>
</dbReference>
<keyword evidence="4 14" id="KW-0812">Transmembrane</keyword>
<evidence type="ECO:0000256" key="10">
    <source>
        <dbReference type="ARBA" id="ARBA00023170"/>
    </source>
</evidence>
<evidence type="ECO:0000256" key="9">
    <source>
        <dbReference type="ARBA" id="ARBA00023157"/>
    </source>
</evidence>
<keyword evidence="10" id="KW-0675">Receptor</keyword>
<evidence type="ECO:0000256" key="12">
    <source>
        <dbReference type="ARBA" id="ARBA00058175"/>
    </source>
</evidence>
<protein>
    <recommendedName>
        <fullName evidence="13">C-type lectin domain family 9 member A</fullName>
    </recommendedName>
</protein>
<name>A0A2J8QQR8_PANTR</name>
<dbReference type="FunFam" id="3.10.100.10:FF:000075">
    <property type="entry name" value="C-type lectin domain family 9 member A"/>
    <property type="match status" value="1"/>
</dbReference>
<dbReference type="AlphaFoldDB" id="A0A2J8QQR8"/>